<evidence type="ECO:0000259" key="1">
    <source>
        <dbReference type="Pfam" id="PF08787"/>
    </source>
</evidence>
<dbReference type="InterPro" id="IPR013320">
    <property type="entry name" value="ConA-like_dom_sf"/>
</dbReference>
<accession>A0A7V2SYA7</accession>
<dbReference type="Pfam" id="PF08787">
    <property type="entry name" value="Alginate_lyase2"/>
    <property type="match status" value="1"/>
</dbReference>
<name>A0A7V2SYA7_LEUMU</name>
<gene>
    <name evidence="2" type="ORF">ENJ51_02795</name>
</gene>
<protein>
    <recommendedName>
        <fullName evidence="1">Alginate lyase 2 domain-containing protein</fullName>
    </recommendedName>
</protein>
<dbReference type="EMBL" id="DRMS01000114">
    <property type="protein sequence ID" value="HFC91722.1"/>
    <property type="molecule type" value="Genomic_DNA"/>
</dbReference>
<dbReference type="AlphaFoldDB" id="A0A7V2SYA7"/>
<comment type="caution">
    <text evidence="2">The sequence shown here is derived from an EMBL/GenBank/DDBJ whole genome shotgun (WGS) entry which is preliminary data.</text>
</comment>
<dbReference type="InterPro" id="IPR014895">
    <property type="entry name" value="Alginate_lyase_2"/>
</dbReference>
<dbReference type="Gene3D" id="2.60.120.200">
    <property type="match status" value="1"/>
</dbReference>
<reference evidence="2" key="1">
    <citation type="journal article" date="2020" name="mSystems">
        <title>Genome- and Community-Level Interaction Insights into Carbon Utilization and Element Cycling Functions of Hydrothermarchaeota in Hydrothermal Sediment.</title>
        <authorList>
            <person name="Zhou Z."/>
            <person name="Liu Y."/>
            <person name="Xu W."/>
            <person name="Pan J."/>
            <person name="Luo Z.H."/>
            <person name="Li M."/>
        </authorList>
    </citation>
    <scope>NUCLEOTIDE SEQUENCE [LARGE SCALE GENOMIC DNA]</scope>
    <source>
        <strain evidence="2">HyVt-493</strain>
    </source>
</reference>
<evidence type="ECO:0000313" key="2">
    <source>
        <dbReference type="EMBL" id="HFC91722.1"/>
    </source>
</evidence>
<sequence>MENNTNQKTQLFLIAISLIVTLLIPSALYAYEAPYNAPAFRDALKKSKLQFPNKKQIDFGHFRGVARSNFYLTKGRYMTFKSRKRHKRVVVRSELRFGPYGWKVNSKRSKLIKAEFALDKPRSIKQITILQIHAEKPSVPPLRVVWLKRHKSRDDHLWAIVRPSPYHKKIHYVDLGKRPNNGFTRVSVSVKNNRMKIWVNKRLRITQSLKRWKGTINYYKAGIYLSGKKDVGMATVHFRLLEHKG</sequence>
<organism evidence="2">
    <name type="scientific">Leucothrix mucor</name>
    <dbReference type="NCBI Taxonomy" id="45248"/>
    <lineage>
        <taxon>Bacteria</taxon>
        <taxon>Pseudomonadati</taxon>
        <taxon>Pseudomonadota</taxon>
        <taxon>Gammaproteobacteria</taxon>
        <taxon>Thiotrichales</taxon>
        <taxon>Thiotrichaceae</taxon>
        <taxon>Leucothrix</taxon>
    </lineage>
</organism>
<feature type="domain" description="Alginate lyase 2" evidence="1">
    <location>
        <begin position="48"/>
        <end position="242"/>
    </location>
</feature>
<proteinExistence type="predicted"/>
<dbReference type="Proteomes" id="UP000885750">
    <property type="component" value="Unassembled WGS sequence"/>
</dbReference>
<dbReference type="SUPFAM" id="SSF49899">
    <property type="entry name" value="Concanavalin A-like lectins/glucanases"/>
    <property type="match status" value="1"/>
</dbReference>